<dbReference type="RefSeq" id="XP_021120376.1">
    <property type="nucleotide sequence ID" value="XM_021264717.1"/>
</dbReference>
<evidence type="ECO:0000313" key="1">
    <source>
        <dbReference type="Proteomes" id="UP000694906"/>
    </source>
</evidence>
<accession>A0AAX6TET9</accession>
<dbReference type="GeneID" id="110350704"/>
<reference evidence="2" key="1">
    <citation type="submission" date="2025-08" db="UniProtKB">
        <authorList>
            <consortium name="RefSeq"/>
        </authorList>
    </citation>
    <scope>IDENTIFICATION</scope>
</reference>
<name>A0AAX6TET9_HETGA</name>
<dbReference type="Proteomes" id="UP000694906">
    <property type="component" value="Unplaced"/>
</dbReference>
<dbReference type="AlphaFoldDB" id="A0AAX6TET9"/>
<organism evidence="1 2">
    <name type="scientific">Heterocephalus glaber</name>
    <name type="common">Naked mole rat</name>
    <dbReference type="NCBI Taxonomy" id="10181"/>
    <lineage>
        <taxon>Eukaryota</taxon>
        <taxon>Metazoa</taxon>
        <taxon>Chordata</taxon>
        <taxon>Craniata</taxon>
        <taxon>Vertebrata</taxon>
        <taxon>Euteleostomi</taxon>
        <taxon>Mammalia</taxon>
        <taxon>Eutheria</taxon>
        <taxon>Euarchontoglires</taxon>
        <taxon>Glires</taxon>
        <taxon>Rodentia</taxon>
        <taxon>Hystricomorpha</taxon>
        <taxon>Bathyergidae</taxon>
        <taxon>Heterocephalus</taxon>
    </lineage>
</organism>
<keyword evidence="1" id="KW-1185">Reference proteome</keyword>
<protein>
    <submittedName>
        <fullName evidence="2">Wiskott-Aldrich syndrome protein homolog 1-like</fullName>
    </submittedName>
</protein>
<gene>
    <name evidence="2" type="primary">LOC110350704</name>
</gene>
<evidence type="ECO:0000313" key="2">
    <source>
        <dbReference type="RefSeq" id="XP_021120376.1"/>
    </source>
</evidence>
<proteinExistence type="predicted"/>
<sequence>MQRERRTATSAFICMTKAIAQRALGIVPGTGRSWAPQPPGRQKPHCEIGSSCQHLLPEPAASVHRPPATVGLLPLLEGQSPRPHPEHGSDSAFSLFLLRTVASSCLDSKSWPSALAKPLGPLSSAEVTFLMGRWAPGEQDSSVPRVPHCPGLPLLGPSVCQPQVPESFMAHRLLITLTAPAHAPLSGNSPLSTASPAGGPG</sequence>